<evidence type="ECO:0000313" key="1">
    <source>
        <dbReference type="EMBL" id="GBN78578.1"/>
    </source>
</evidence>
<evidence type="ECO:0000313" key="2">
    <source>
        <dbReference type="EMBL" id="GBN78589.1"/>
    </source>
</evidence>
<dbReference type="Proteomes" id="UP000499080">
    <property type="component" value="Unassembled WGS sequence"/>
</dbReference>
<proteinExistence type="predicted"/>
<dbReference type="AlphaFoldDB" id="A0A4Y2S128"/>
<dbReference type="EMBL" id="BGPR01018234">
    <property type="protein sequence ID" value="GBN78578.1"/>
    <property type="molecule type" value="Genomic_DNA"/>
</dbReference>
<dbReference type="EMBL" id="BGPR01018237">
    <property type="protein sequence ID" value="GBN78589.1"/>
    <property type="molecule type" value="Genomic_DNA"/>
</dbReference>
<evidence type="ECO:0000313" key="5">
    <source>
        <dbReference type="Proteomes" id="UP000499080"/>
    </source>
</evidence>
<keyword evidence="5" id="KW-1185">Reference proteome</keyword>
<sequence length="103" mass="11852">MDRQVRLRDWRVPGSKPDSIENLSLLLVKLYVVGQTSSYWCVTLHQFRPAQSGVRPSNRTLVWYGNLEMGYQLRCCPRQLTVALNNEVRPKIVPVLLQNGTLI</sequence>
<name>A0A4Y2S128_ARAVE</name>
<dbReference type="EMBL" id="BGPR01019071">
    <property type="protein sequence ID" value="GBN80884.1"/>
    <property type="molecule type" value="Genomic_DNA"/>
</dbReference>
<evidence type="ECO:0000313" key="4">
    <source>
        <dbReference type="EMBL" id="GBN80900.1"/>
    </source>
</evidence>
<organism evidence="4 5">
    <name type="scientific">Araneus ventricosus</name>
    <name type="common">Orbweaver spider</name>
    <name type="synonym">Epeira ventricosa</name>
    <dbReference type="NCBI Taxonomy" id="182803"/>
    <lineage>
        <taxon>Eukaryota</taxon>
        <taxon>Metazoa</taxon>
        <taxon>Ecdysozoa</taxon>
        <taxon>Arthropoda</taxon>
        <taxon>Chelicerata</taxon>
        <taxon>Arachnida</taxon>
        <taxon>Araneae</taxon>
        <taxon>Araneomorphae</taxon>
        <taxon>Entelegynae</taxon>
        <taxon>Araneoidea</taxon>
        <taxon>Araneidae</taxon>
        <taxon>Araneus</taxon>
    </lineage>
</organism>
<gene>
    <name evidence="2" type="ORF">AVEN_133617_1</name>
    <name evidence="3" type="ORF">AVEN_190047_1</name>
    <name evidence="4" type="ORF">AVEN_242545_1</name>
    <name evidence="1" type="ORF">AVEN_7881_1</name>
</gene>
<dbReference type="EMBL" id="BGPR01019076">
    <property type="protein sequence ID" value="GBN80900.1"/>
    <property type="molecule type" value="Genomic_DNA"/>
</dbReference>
<accession>A0A4Y2S128</accession>
<evidence type="ECO:0000313" key="3">
    <source>
        <dbReference type="EMBL" id="GBN80884.1"/>
    </source>
</evidence>
<comment type="caution">
    <text evidence="4">The sequence shown here is derived from an EMBL/GenBank/DDBJ whole genome shotgun (WGS) entry which is preliminary data.</text>
</comment>
<protein>
    <submittedName>
        <fullName evidence="4">Uncharacterized protein</fullName>
    </submittedName>
</protein>
<reference evidence="4 5" key="1">
    <citation type="journal article" date="2019" name="Sci. Rep.">
        <title>Orb-weaving spider Araneus ventricosus genome elucidates the spidroin gene catalogue.</title>
        <authorList>
            <person name="Kono N."/>
            <person name="Nakamura H."/>
            <person name="Ohtoshi R."/>
            <person name="Moran D.A.P."/>
            <person name="Shinohara A."/>
            <person name="Yoshida Y."/>
            <person name="Fujiwara M."/>
            <person name="Mori M."/>
            <person name="Tomita M."/>
            <person name="Arakawa K."/>
        </authorList>
    </citation>
    <scope>NUCLEOTIDE SEQUENCE [LARGE SCALE GENOMIC DNA]</scope>
</reference>